<dbReference type="Pfam" id="PF00903">
    <property type="entry name" value="Glyoxalase"/>
    <property type="match status" value="2"/>
</dbReference>
<gene>
    <name evidence="2" type="ORF">GGR06_002201</name>
</gene>
<dbReference type="PANTHER" id="PTHR36437">
    <property type="entry name" value="GLYOXALASE/BLEOMYCIN RESISTANCE PROTEIN/DIOXYGENASE"/>
    <property type="match status" value="1"/>
</dbReference>
<dbReference type="PROSITE" id="PS51819">
    <property type="entry name" value="VOC"/>
    <property type="match status" value="2"/>
</dbReference>
<dbReference type="PANTHER" id="PTHR36437:SF2">
    <property type="entry name" value="GLYOXALASE_BLEOMYCIN RESISTANCE PROTEIN_DIOXYGENASE"/>
    <property type="match status" value="1"/>
</dbReference>
<proteinExistence type="predicted"/>
<organism evidence="2 3">
    <name type="scientific">Bacteroides reticulotermitis</name>
    <dbReference type="NCBI Taxonomy" id="1133319"/>
    <lineage>
        <taxon>Bacteria</taxon>
        <taxon>Pseudomonadati</taxon>
        <taxon>Bacteroidota</taxon>
        <taxon>Bacteroidia</taxon>
        <taxon>Bacteroidales</taxon>
        <taxon>Bacteroidaceae</taxon>
        <taxon>Bacteroides</taxon>
    </lineage>
</organism>
<reference evidence="2" key="1">
    <citation type="submission" date="2020-08" db="EMBL/GenBank/DDBJ databases">
        <title>Genomic Encyclopedia of Type Strains, Phase IV (KMG-IV): sequencing the most valuable type-strain genomes for metagenomic binning, comparative biology and taxonomic classification.</title>
        <authorList>
            <person name="Goeker M."/>
        </authorList>
    </citation>
    <scope>NUCLEOTIDE SEQUENCE [LARGE SCALE GENOMIC DNA]</scope>
    <source>
        <strain evidence="2">DSM 105720</strain>
    </source>
</reference>
<keyword evidence="2" id="KW-0456">Lyase</keyword>
<protein>
    <submittedName>
        <fullName evidence="2">Enzyme related to lactoylglutathione lyase</fullName>
    </submittedName>
</protein>
<comment type="caution">
    <text evidence="2">The sequence shown here is derived from an EMBL/GenBank/DDBJ whole genome shotgun (WGS) entry which is preliminary data.</text>
</comment>
<name>A0A840CWE1_9BACE</name>
<dbReference type="EMBL" id="JACIER010000008">
    <property type="protein sequence ID" value="MBB4044407.1"/>
    <property type="molecule type" value="Genomic_DNA"/>
</dbReference>
<dbReference type="SUPFAM" id="SSF54593">
    <property type="entry name" value="Glyoxalase/Bleomycin resistance protein/Dihydroxybiphenyl dioxygenase"/>
    <property type="match status" value="2"/>
</dbReference>
<evidence type="ECO:0000313" key="2">
    <source>
        <dbReference type="EMBL" id="MBB4044407.1"/>
    </source>
</evidence>
<dbReference type="AlphaFoldDB" id="A0A840CWE1"/>
<dbReference type="InterPro" id="IPR037523">
    <property type="entry name" value="VOC_core"/>
</dbReference>
<dbReference type="Gene3D" id="3.10.180.10">
    <property type="entry name" value="2,3-Dihydroxybiphenyl 1,2-Dioxygenase, domain 1"/>
    <property type="match status" value="2"/>
</dbReference>
<accession>A0A840CWE1</accession>
<feature type="domain" description="VOC" evidence="1">
    <location>
        <begin position="136"/>
        <end position="247"/>
    </location>
</feature>
<keyword evidence="3" id="KW-1185">Reference proteome</keyword>
<dbReference type="InterPro" id="IPR029068">
    <property type="entry name" value="Glyas_Bleomycin-R_OHBP_Dase"/>
</dbReference>
<sequence length="249" mass="28463">MKYQSLVPNLGVKSVNETVKFYTEVLGFQQIACVPEHGELVFAIIRAGDVNLMFQQLDSLQEEYPDLKNKNGQAGLTFYIKMQDKKALYERVKDAPFLVKAMHTTPYGAEEFAICDNNGFILTITEDEDRNEQIRNYDNFFLPVDDYEGSKRFYSDVLGLTLKFEFEAQGMVAFSVGDEEPAIILKDKNKFPTAQPTLWLEVADVRMLYSEMKNKGVEFLSEPFKIRTGWAVEFSDPSGNTLGFTDYIQ</sequence>
<dbReference type="GO" id="GO:0016829">
    <property type="term" value="F:lyase activity"/>
    <property type="evidence" value="ECO:0007669"/>
    <property type="project" value="UniProtKB-KW"/>
</dbReference>
<feature type="domain" description="VOC" evidence="1">
    <location>
        <begin position="2"/>
        <end position="127"/>
    </location>
</feature>
<evidence type="ECO:0000259" key="1">
    <source>
        <dbReference type="PROSITE" id="PS51819"/>
    </source>
</evidence>
<dbReference type="RefSeq" id="WP_244436935.1">
    <property type="nucleotide sequence ID" value="NZ_JACIER010000008.1"/>
</dbReference>
<dbReference type="InterPro" id="IPR004360">
    <property type="entry name" value="Glyas_Fos-R_dOase_dom"/>
</dbReference>
<evidence type="ECO:0000313" key="3">
    <source>
        <dbReference type="Proteomes" id="UP000560658"/>
    </source>
</evidence>
<dbReference type="Proteomes" id="UP000560658">
    <property type="component" value="Unassembled WGS sequence"/>
</dbReference>